<dbReference type="EMBL" id="CP005826">
    <property type="protein sequence ID" value="AHH12017.1"/>
    <property type="molecule type" value="Genomic_DNA"/>
</dbReference>
<dbReference type="AlphaFoldDB" id="W5SYW1"/>
<accession>W5SYW1</accession>
<keyword evidence="1" id="KW-0614">Plasmid</keyword>
<dbReference type="HOGENOM" id="CLU_2876902_0_0_12"/>
<proteinExistence type="predicted"/>
<evidence type="ECO:0000313" key="1">
    <source>
        <dbReference type="EMBL" id="AHH12017.1"/>
    </source>
</evidence>
<organism evidence="1">
    <name type="scientific">Borrelia coriaceae ATCC 43381</name>
    <dbReference type="NCBI Taxonomy" id="1408429"/>
    <lineage>
        <taxon>Bacteria</taxon>
        <taxon>Pseudomonadati</taxon>
        <taxon>Spirochaetota</taxon>
        <taxon>Spirochaetia</taxon>
        <taxon>Spirochaetales</taxon>
        <taxon>Borreliaceae</taxon>
        <taxon>Borrelia</taxon>
    </lineage>
</organism>
<sequence>MLAGIKGDFRLAFSLFLKNLNLNKYCPPYIKIDTALRNAGMYSKSLCITRFVAAPLSLPKDSS</sequence>
<name>W5SYW1_9SPIR</name>
<gene>
    <name evidence="1" type="ORF">BCO_0900175</name>
</gene>
<geneLocation type="plasmid" evidence="1">
    <name>unnamed</name>
</geneLocation>
<reference evidence="1" key="1">
    <citation type="submission" date="2013-04" db="EMBL/GenBank/DDBJ databases">
        <title>Comparative Genomics of Relapsing Fever Spirochetes.</title>
        <authorList>
            <person name="Schwan T.G."/>
            <person name="Raffel S.J."/>
            <person name="Porcella S.F."/>
            <person name="Martens C.A."/>
            <person name="Bruno D.P."/>
            <person name="Ricklefs S.M."/>
            <person name="Barbian K.B."/>
        </authorList>
    </citation>
    <scope>NUCLEOTIDE SEQUENCE</scope>
    <source>
        <strain evidence="1">Co53</strain>
        <plasmid evidence="1">unnamed</plasmid>
    </source>
</reference>
<protein>
    <submittedName>
        <fullName evidence="1">Uncharacterized protein</fullName>
    </submittedName>
</protein>